<dbReference type="OrthoDB" id="8320141at2"/>
<dbReference type="Pfam" id="PF00296">
    <property type="entry name" value="Bac_luciferase"/>
    <property type="match status" value="1"/>
</dbReference>
<evidence type="ECO:0000256" key="1">
    <source>
        <dbReference type="ARBA" id="ARBA00022630"/>
    </source>
</evidence>
<dbReference type="PIRSF" id="PIRSF000337">
    <property type="entry name" value="NTA_MOA"/>
    <property type="match status" value="1"/>
</dbReference>
<feature type="binding site" evidence="6">
    <location>
        <position position="154"/>
    </location>
    <ligand>
        <name>FMN</name>
        <dbReference type="ChEBI" id="CHEBI:58210"/>
    </ligand>
</feature>
<feature type="binding site" evidence="6">
    <location>
        <position position="225"/>
    </location>
    <ligand>
        <name>FMN</name>
        <dbReference type="ChEBI" id="CHEBI:58210"/>
    </ligand>
</feature>
<dbReference type="Gene3D" id="3.20.20.30">
    <property type="entry name" value="Luciferase-like domain"/>
    <property type="match status" value="1"/>
</dbReference>
<dbReference type="Proteomes" id="UP000192534">
    <property type="component" value="Unassembled WGS sequence"/>
</dbReference>
<reference evidence="8 9" key="1">
    <citation type="submission" date="2016-12" db="EMBL/GenBank/DDBJ databases">
        <title>The new phylogeny of genus Mycobacterium.</title>
        <authorList>
            <person name="Tortoli E."/>
            <person name="Trovato A."/>
            <person name="Cirillo D.M."/>
        </authorList>
    </citation>
    <scope>NUCLEOTIDE SEQUENCE [LARGE SCALE GENOMIC DNA]</scope>
    <source>
        <strain evidence="8 9">DSM 44223</strain>
    </source>
</reference>
<keyword evidence="2 6" id="KW-0288">FMN</keyword>
<name>A0A1X0J5U6_MYCRH</name>
<dbReference type="PANTHER" id="PTHR30011">
    <property type="entry name" value="ALKANESULFONATE MONOOXYGENASE-RELATED"/>
    <property type="match status" value="1"/>
</dbReference>
<feature type="domain" description="Luciferase-like" evidence="7">
    <location>
        <begin position="5"/>
        <end position="384"/>
    </location>
</feature>
<evidence type="ECO:0000256" key="5">
    <source>
        <dbReference type="ARBA" id="ARBA00033748"/>
    </source>
</evidence>
<gene>
    <name evidence="8" type="ORF">BST42_03670</name>
</gene>
<dbReference type="InterPro" id="IPR051260">
    <property type="entry name" value="Diverse_substr_monoxygenases"/>
</dbReference>
<dbReference type="PANTHER" id="PTHR30011:SF16">
    <property type="entry name" value="C2H2 FINGER DOMAIN TRANSCRIPTION FACTOR (EUROFUNG)-RELATED"/>
    <property type="match status" value="1"/>
</dbReference>
<dbReference type="RefSeq" id="WP_083117135.1">
    <property type="nucleotide sequence ID" value="NZ_JACKUO010000021.1"/>
</dbReference>
<protein>
    <submittedName>
        <fullName evidence="8">FMNH2-dependent monooxygenase</fullName>
    </submittedName>
</protein>
<feature type="binding site" evidence="6">
    <location>
        <position position="54"/>
    </location>
    <ligand>
        <name>FMN</name>
        <dbReference type="ChEBI" id="CHEBI:58210"/>
    </ligand>
</feature>
<comment type="similarity">
    <text evidence="5">Belongs to the NtaA/SnaA/DszA monooxygenase family.</text>
</comment>
<dbReference type="EMBL" id="MVIH01000001">
    <property type="protein sequence ID" value="ORB57468.1"/>
    <property type="molecule type" value="Genomic_DNA"/>
</dbReference>
<dbReference type="InterPro" id="IPR016215">
    <property type="entry name" value="NTA_MOA"/>
</dbReference>
<dbReference type="AlphaFoldDB" id="A0A1X0J5U6"/>
<evidence type="ECO:0000313" key="8">
    <source>
        <dbReference type="EMBL" id="ORB57468.1"/>
    </source>
</evidence>
<keyword evidence="4 8" id="KW-0503">Monooxygenase</keyword>
<evidence type="ECO:0000256" key="2">
    <source>
        <dbReference type="ARBA" id="ARBA00022643"/>
    </source>
</evidence>
<sequence length="435" mass="47367">MAKKMHLGWFMNYAPPQWLNPFDRVNSSWANADFHIEMAKMLEGACFDYLMIEDTLMVSNAFGNSTEAALKHALQVPKLDATVLAGAVAKATTKLGVIATASILSYPPFTLARMIASLDHLSDGRFGWNIVTSGEEQAAHNVGLDTLPPRQQRYDMADEFVEVVTKLLASWDSDAVVMDRESETYVDHTKVHEVNFVGKFYKSRGPLNVPRTPQGRPVYLQAGGSPRGRQFAAETADSIVAIAEGIDGMIDYRTDIRARAQAAGRNPDDIKVMFLVTPVLGESAQDAEAKRHAMVNTDAFITSQLGMISTVTDIDFSTFPLDEELPPLTTNGEQGSLNKFMQAGSGKTLRELATTATGFASCLPLVGTPADVAAKMADAMDSVGGDGFLLTTPLQHLSRRYVTDITEGLVPALRDLGVVRESYEHDTLRANLLAF</sequence>
<feature type="binding site" evidence="6">
    <location>
        <position position="100"/>
    </location>
    <ligand>
        <name>FMN</name>
        <dbReference type="ChEBI" id="CHEBI:58210"/>
    </ligand>
</feature>
<dbReference type="SUPFAM" id="SSF51679">
    <property type="entry name" value="Bacterial luciferase-like"/>
    <property type="match status" value="1"/>
</dbReference>
<dbReference type="InterPro" id="IPR011251">
    <property type="entry name" value="Luciferase-like_dom"/>
</dbReference>
<comment type="caution">
    <text evidence="8">The sequence shown here is derived from an EMBL/GenBank/DDBJ whole genome shotgun (WGS) entry which is preliminary data.</text>
</comment>
<organism evidence="8 9">
    <name type="scientific">Mycolicibacterium rhodesiae</name>
    <name type="common">Mycobacterium rhodesiae</name>
    <dbReference type="NCBI Taxonomy" id="36814"/>
    <lineage>
        <taxon>Bacteria</taxon>
        <taxon>Bacillati</taxon>
        <taxon>Actinomycetota</taxon>
        <taxon>Actinomycetes</taxon>
        <taxon>Mycobacteriales</taxon>
        <taxon>Mycobacteriaceae</taxon>
        <taxon>Mycolicibacterium</taxon>
    </lineage>
</organism>
<dbReference type="GO" id="GO:0016705">
    <property type="term" value="F:oxidoreductase activity, acting on paired donors, with incorporation or reduction of molecular oxygen"/>
    <property type="evidence" value="ECO:0007669"/>
    <property type="project" value="InterPro"/>
</dbReference>
<evidence type="ECO:0000256" key="3">
    <source>
        <dbReference type="ARBA" id="ARBA00023002"/>
    </source>
</evidence>
<evidence type="ECO:0000256" key="4">
    <source>
        <dbReference type="ARBA" id="ARBA00023033"/>
    </source>
</evidence>
<keyword evidence="3" id="KW-0560">Oxidoreductase</keyword>
<accession>A0A1X0J5U6</accession>
<evidence type="ECO:0000259" key="7">
    <source>
        <dbReference type="Pfam" id="PF00296"/>
    </source>
</evidence>
<keyword evidence="1 6" id="KW-0285">Flavoprotein</keyword>
<proteinExistence type="inferred from homology"/>
<evidence type="ECO:0000313" key="9">
    <source>
        <dbReference type="Proteomes" id="UP000192534"/>
    </source>
</evidence>
<evidence type="ECO:0000256" key="6">
    <source>
        <dbReference type="PIRSR" id="PIRSR000337-1"/>
    </source>
</evidence>
<dbReference type="InterPro" id="IPR036661">
    <property type="entry name" value="Luciferase-like_sf"/>
</dbReference>
<keyword evidence="9" id="KW-1185">Reference proteome</keyword>
<dbReference type="NCBIfam" id="TIGR03860">
    <property type="entry name" value="FMN_nitrolo"/>
    <property type="match status" value="1"/>
</dbReference>
<dbReference type="GO" id="GO:0004497">
    <property type="term" value="F:monooxygenase activity"/>
    <property type="evidence" value="ECO:0007669"/>
    <property type="project" value="UniProtKB-KW"/>
</dbReference>